<dbReference type="Pfam" id="PF13329">
    <property type="entry name" value="ATG2_CAD"/>
    <property type="match status" value="1"/>
</dbReference>
<dbReference type="OMA" id="AVWKRAP"/>
<feature type="compositionally biased region" description="Acidic residues" evidence="13">
    <location>
        <begin position="548"/>
        <end position="557"/>
    </location>
</feature>
<evidence type="ECO:0000256" key="8">
    <source>
        <dbReference type="ARBA" id="ARBA00023055"/>
    </source>
</evidence>
<evidence type="ECO:0000256" key="11">
    <source>
        <dbReference type="ARBA" id="ARBA00024615"/>
    </source>
</evidence>
<feature type="compositionally biased region" description="Polar residues" evidence="13">
    <location>
        <begin position="571"/>
        <end position="581"/>
    </location>
</feature>
<evidence type="ECO:0000256" key="13">
    <source>
        <dbReference type="SAM" id="MobiDB-lite"/>
    </source>
</evidence>
<evidence type="ECO:0000256" key="12">
    <source>
        <dbReference type="ARBA" id="ARBA00024631"/>
    </source>
</evidence>
<dbReference type="Proteomes" id="UP000076632">
    <property type="component" value="Unassembled WGS sequence"/>
</dbReference>
<keyword evidence="7" id="KW-0072">Autophagy</keyword>
<evidence type="ECO:0000256" key="2">
    <source>
        <dbReference type="ARBA" id="ARBA00004623"/>
    </source>
</evidence>
<evidence type="ECO:0000256" key="5">
    <source>
        <dbReference type="ARBA" id="ARBA00022448"/>
    </source>
</evidence>
<dbReference type="EMBL" id="KV407456">
    <property type="protein sequence ID" value="KZF24325.1"/>
    <property type="molecule type" value="Genomic_DNA"/>
</dbReference>
<feature type="compositionally biased region" description="Low complexity" evidence="13">
    <location>
        <begin position="699"/>
        <end position="709"/>
    </location>
</feature>
<feature type="compositionally biased region" description="Basic and acidic residues" evidence="13">
    <location>
        <begin position="428"/>
        <end position="437"/>
    </location>
</feature>
<feature type="region of interest" description="Disordered" evidence="13">
    <location>
        <begin position="1044"/>
        <end position="1071"/>
    </location>
</feature>
<feature type="compositionally biased region" description="Basic and acidic residues" evidence="13">
    <location>
        <begin position="496"/>
        <end position="513"/>
    </location>
</feature>
<keyword evidence="8" id="KW-0445">Lipid transport</keyword>
<feature type="region of interest" description="Disordered" evidence="13">
    <location>
        <begin position="855"/>
        <end position="876"/>
    </location>
</feature>
<dbReference type="STRING" id="1328760.A0A165I3J1"/>
<comment type="catalytic activity">
    <reaction evidence="12">
        <text>a 1,2-diacyl-sn-glycero-3-phosphocholine(in) = a 1,2-diacyl-sn-glycero-3-phosphocholine(out)</text>
        <dbReference type="Rhea" id="RHEA:38571"/>
        <dbReference type="ChEBI" id="CHEBI:57643"/>
    </reaction>
</comment>
<dbReference type="InterPro" id="IPR026849">
    <property type="entry name" value="ATG2"/>
</dbReference>
<name>A0A165I3J1_XYLHT</name>
<dbReference type="GO" id="GO:0061709">
    <property type="term" value="P:reticulophagy"/>
    <property type="evidence" value="ECO:0007669"/>
    <property type="project" value="TreeGrafter"/>
</dbReference>
<reference evidence="14 15" key="1">
    <citation type="journal article" date="2016" name="Fungal Biol.">
        <title>The genome of Xylona heveae provides a window into fungal endophytism.</title>
        <authorList>
            <person name="Gazis R."/>
            <person name="Kuo A."/>
            <person name="Riley R."/>
            <person name="LaButti K."/>
            <person name="Lipzen A."/>
            <person name="Lin J."/>
            <person name="Amirebrahimi M."/>
            <person name="Hesse C.N."/>
            <person name="Spatafora J.W."/>
            <person name="Henrissat B."/>
            <person name="Hainaut M."/>
            <person name="Grigoriev I.V."/>
            <person name="Hibbett D.S."/>
        </authorList>
    </citation>
    <scope>NUCLEOTIDE SEQUENCE [LARGE SCALE GENOMIC DNA]</scope>
    <source>
        <strain evidence="14 15">TC161</strain>
    </source>
</reference>
<organism evidence="14 15">
    <name type="scientific">Xylona heveae (strain CBS 132557 / TC161)</name>
    <dbReference type="NCBI Taxonomy" id="1328760"/>
    <lineage>
        <taxon>Eukaryota</taxon>
        <taxon>Fungi</taxon>
        <taxon>Dikarya</taxon>
        <taxon>Ascomycota</taxon>
        <taxon>Pezizomycotina</taxon>
        <taxon>Xylonomycetes</taxon>
        <taxon>Xylonales</taxon>
        <taxon>Xylonaceae</taxon>
        <taxon>Xylona</taxon>
    </lineage>
</organism>
<dbReference type="OrthoDB" id="18982at2759"/>
<feature type="region of interest" description="Disordered" evidence="13">
    <location>
        <begin position="109"/>
        <end position="162"/>
    </location>
</feature>
<comment type="catalytic activity">
    <reaction evidence="11">
        <text>a 1,2-diacyl-sn-glycero-3-phosphoethanolamine(in) = a 1,2-diacyl-sn-glycero-3-phosphoethanolamine(out)</text>
        <dbReference type="Rhea" id="RHEA:38895"/>
        <dbReference type="ChEBI" id="CHEBI:64612"/>
    </reaction>
</comment>
<feature type="compositionally biased region" description="Basic and acidic residues" evidence="13">
    <location>
        <begin position="462"/>
        <end position="471"/>
    </location>
</feature>
<feature type="compositionally biased region" description="Basic and acidic residues" evidence="13">
    <location>
        <begin position="126"/>
        <end position="137"/>
    </location>
</feature>
<keyword evidence="6" id="KW-0256">Endoplasmic reticulum</keyword>
<comment type="catalytic activity">
    <reaction evidence="10">
        <text>a 1,2-diacyl-sn-glycero-3-phospho-L-serine(in) = a 1,2-diacyl-sn-glycero-3-phospho-L-serine(out)</text>
        <dbReference type="Rhea" id="RHEA:38663"/>
        <dbReference type="ChEBI" id="CHEBI:57262"/>
    </reaction>
</comment>
<dbReference type="GO" id="GO:0000422">
    <property type="term" value="P:autophagy of mitochondrion"/>
    <property type="evidence" value="ECO:0007669"/>
    <property type="project" value="TreeGrafter"/>
</dbReference>
<evidence type="ECO:0000256" key="1">
    <source>
        <dbReference type="ARBA" id="ARBA00004406"/>
    </source>
</evidence>
<proteinExistence type="inferred from homology"/>
<feature type="compositionally biased region" description="Basic residues" evidence="13">
    <location>
        <begin position="1816"/>
        <end position="1825"/>
    </location>
</feature>
<feature type="region of interest" description="Disordered" evidence="13">
    <location>
        <begin position="1795"/>
        <end position="1825"/>
    </location>
</feature>
<evidence type="ECO:0000256" key="6">
    <source>
        <dbReference type="ARBA" id="ARBA00022824"/>
    </source>
</evidence>
<protein>
    <recommendedName>
        <fullName evidence="4">Autophagy-related protein 2</fullName>
    </recommendedName>
</protein>
<feature type="region of interest" description="Disordered" evidence="13">
    <location>
        <begin position="319"/>
        <end position="715"/>
    </location>
</feature>
<evidence type="ECO:0000256" key="3">
    <source>
        <dbReference type="ARBA" id="ARBA00009714"/>
    </source>
</evidence>
<keyword evidence="15" id="KW-1185">Reference proteome</keyword>
<feature type="compositionally biased region" description="Polar residues" evidence="13">
    <location>
        <begin position="514"/>
        <end position="531"/>
    </location>
</feature>
<dbReference type="GO" id="GO:0061723">
    <property type="term" value="P:glycophagy"/>
    <property type="evidence" value="ECO:0007669"/>
    <property type="project" value="TreeGrafter"/>
</dbReference>
<comment type="similarity">
    <text evidence="3">Belongs to the ATG2 family.</text>
</comment>
<dbReference type="PANTHER" id="PTHR13190">
    <property type="entry name" value="AUTOPHAGY-RELATED 2, ISOFORM A"/>
    <property type="match status" value="1"/>
</dbReference>
<evidence type="ECO:0000256" key="9">
    <source>
        <dbReference type="ARBA" id="ARBA00023136"/>
    </source>
</evidence>
<accession>A0A165I3J1</accession>
<gene>
    <name evidence="14" type="ORF">L228DRAFT_218714</name>
</gene>
<sequence length="2244" mass="244926">MSYFLPSSIQKRLLRYALSRVDFLDTETLDLDRLDIAWGKRSVVELRDVGFRLKALSALLNLPPNFELAHARLPLLRVAIPADIYSKPIAVDIEGTRIQIKVQTDADIPTKDAVKPESGSKSSRSGRGESARGDRHLSSPPGSPDGPRSGRHLEDEEHGHLPTTKDLAQSFLETEPLEEKAELEAAIASQSNYLQGSTVSSDDGELEIDSGTGTALTLPGFLAGFLKGVADRLEVRVKDVEFNLDIDLYTDGQQGNASSPSKESVTVQLKVEDVDVEGVTTTAATTRTTPQDAVPGKRTISLHNIRGALISDASFFASHTRSAGPPSPSVTFPSAMSERGGMKSPQQQPRSMSRGSSSSSLRTSRSASHASVTDEPGAVEDMLNSTIFESIAGPPPAPHRMETSVATSDGGRFADASDDDDDEEEDDRSPKVERSQDDVTVTEKSAHEDAQEPESPTGMRGESADLQHSEPDLSTNSLEDSLPHVDTLLTGSLHSVIHEKTAEGTQETDEKSLHTSQSESEPTIQESQSDIRTTENDLVASNIVSQEEANDLNDEMSNEPIEPPSPAESSGNETSSTQSGTPCGDDLAQSRVFSHEEAESMYMSAVSRDSPSQSRRIVMPGGWDASRYDDLGQSGQYPSHAAEESARPVTPRPGSVYMQTQGVSADREKPSTEGLNTSPLQSTGLGHATAPERPHPLQSTSSEKQSYSSGNTSRVTKEILKIDRVSIRLPGLESTSSGPTPDVTAQPFDGNSRPSQVAPAGDPHSRSYGRFSAYAQRKNSGEASKLFERHNPDHSSFLPDFASSLHESSIYSPMETSTHEENLDCIDLLIRSIDLAVDMSVCRLVIKLLQQLRPESKDEPPKPKEPEAKERKSEQKELKTFLRVDRISLKLLDRLYSVLQSPAEQTDNSAGGILDPQPLSEVLISTSVTGFEIKNISGLDSSSARASIEKFFLGDGSDVILSFDASRRLRASVRDLSSAANKDVSFSITRTGIKRKIEVTTLPLHVSLNLERLDDTITWLGGFSSILDLGSSIASNTTIVGAKNTGSKPAKRSRGVHFETPMPPSEDSSAASTKANVRIGGIFVHVIGRVCSVKLQTSAMKLVSRQEGLGLQVDKVELSGPYLRLEKRAASATAELGNIRVEYLSNPEEKDLARLLSLLNPSNNKYEQDDDILLDTLLRQRKQGAVLRITVANVSGGIANLNDLEYFASLGKEFSRLSTVAKYLPEDDRPGILILGLIRELEYRVQINEQIGEINLALQNLEVAQVTLPSLLALGVQNLSLYRNSEEELVGEAINSQTLSPHAQVPMIMVRMIGDEMEPTIRIKLWNFRAEYRVSTLMAAMGISAEQLVEDVVNDMVASVITLTARQPPTSPLARLSRETSSSSESAFSSRTLKADIVLRDSMVGLNPRDMPSKALVVLIDTRFAGAIPRDSDFSATLEVKKAYLMAIDDTNNLLDSSEIAASMASRYTSTKSDISSTLSDMGYVSLSYISSAKVTAKVIKAPNSNEKCIDLEVKDDLFVLESCADSTQTLLSIINGLKPPMPPSKDIKYRTEVIPVQDMLASLSGDAFVPSGPGEEVAEEYPLGLEEGDMMDDEVPRNLEYVSSFYRPQPGATSEEMADSMLDDDLGHLASQPITREIGDKVLLESFQEQYEVAPGNEPLNFQEDHFGSGVGVEGTAHKWDSALNAYGVADRTNVQTSPLRVRVRDIHVIWNLFDGYDWQKTRDTISKAVRDVEIRATERRNRSDRRSSFEADQGEEESVIGDFLFNSIYIGISANRDPRELARQINRNVDDLASETESYAPSVPQSPSRQSQPGHHRGRRLRLQRSKKHKIAFELKGLSADLVVFPQGSGETQSSIDVRVRDLEIFDNVPTSTWKKFATYMHDAGERETGKSMVHLEILNVRPVPELAASEIVIKVTVLPLRLHVDQDALDFITRFFEFKDDSAQAQTSPADVPFLQRVEVNSVQVRLDYKPKNVDYAGIRSGHTTEFMNFFILDQADIVLRHVIIYGISGFDKLSKTLNDIWMPDVKRNQLPGVLAGLAPVRSLVNVGGGVKDLVVVPIREYKKDGRIVRSIQKGALAFAKTTTSELVKLGAKLAIGTQTVLQGAEDFLSQPGVGGSGTAHGHGHDVGAGWEDDEADEEEKKVISLYADQPVGVVQGLRGAYSSLGRDLIMARDAIVAVPGEVLDSGSAQGAAKAVWKRTPTVIFRPAIGATRAISQTLMGATNSLDPENRRRLEDKYKRH</sequence>
<feature type="compositionally biased region" description="Low complexity" evidence="13">
    <location>
        <begin position="350"/>
        <end position="371"/>
    </location>
</feature>
<dbReference type="GO" id="GO:0006869">
    <property type="term" value="P:lipid transport"/>
    <property type="evidence" value="ECO:0007669"/>
    <property type="project" value="UniProtKB-KW"/>
</dbReference>
<feature type="compositionally biased region" description="Basic and acidic residues" evidence="13">
    <location>
        <begin position="151"/>
        <end position="160"/>
    </location>
</feature>
<dbReference type="GO" id="GO:0061908">
    <property type="term" value="C:phagophore"/>
    <property type="evidence" value="ECO:0007669"/>
    <property type="project" value="TreeGrafter"/>
</dbReference>
<dbReference type="GO" id="GO:0034727">
    <property type="term" value="P:piecemeal microautophagy of the nucleus"/>
    <property type="evidence" value="ECO:0007669"/>
    <property type="project" value="TreeGrafter"/>
</dbReference>
<evidence type="ECO:0000313" key="14">
    <source>
        <dbReference type="EMBL" id="KZF24325.1"/>
    </source>
</evidence>
<evidence type="ECO:0000256" key="10">
    <source>
        <dbReference type="ARBA" id="ARBA00024479"/>
    </source>
</evidence>
<evidence type="ECO:0000256" key="7">
    <source>
        <dbReference type="ARBA" id="ARBA00023006"/>
    </source>
</evidence>
<feature type="region of interest" description="Disordered" evidence="13">
    <location>
        <begin position="2118"/>
        <end position="2138"/>
    </location>
</feature>
<keyword evidence="9" id="KW-0472">Membrane</keyword>
<dbReference type="InParanoid" id="A0A165I3J1"/>
<dbReference type="PANTHER" id="PTHR13190:SF1">
    <property type="entry name" value="AUTOPHAGY-RELATED 2, ISOFORM A"/>
    <property type="match status" value="1"/>
</dbReference>
<evidence type="ECO:0000256" key="4">
    <source>
        <dbReference type="ARBA" id="ARBA00018070"/>
    </source>
</evidence>
<feature type="compositionally biased region" description="Acidic residues" evidence="13">
    <location>
        <begin position="416"/>
        <end position="427"/>
    </location>
</feature>
<feature type="compositionally biased region" description="Polar residues" evidence="13">
    <location>
        <begin position="673"/>
        <end position="684"/>
    </location>
</feature>
<dbReference type="GeneID" id="28895330"/>
<dbReference type="RefSeq" id="XP_018189880.1">
    <property type="nucleotide sequence ID" value="XM_018330193.1"/>
</dbReference>
<feature type="region of interest" description="Disordered" evidence="13">
    <location>
        <begin position="2225"/>
        <end position="2244"/>
    </location>
</feature>
<dbReference type="GO" id="GO:0034045">
    <property type="term" value="C:phagophore assembly site membrane"/>
    <property type="evidence" value="ECO:0007669"/>
    <property type="project" value="UniProtKB-SubCell"/>
</dbReference>
<feature type="region of interest" description="Disordered" evidence="13">
    <location>
        <begin position="730"/>
        <end position="768"/>
    </location>
</feature>
<dbReference type="GO" id="GO:0005789">
    <property type="term" value="C:endoplasmic reticulum membrane"/>
    <property type="evidence" value="ECO:0007669"/>
    <property type="project" value="UniProtKB-SubCell"/>
</dbReference>
<feature type="compositionally biased region" description="Low complexity" evidence="13">
    <location>
        <begin position="1803"/>
        <end position="1815"/>
    </location>
</feature>
<comment type="subcellular location">
    <subcellularLocation>
        <location evidence="1">Endoplasmic reticulum membrane</location>
        <topology evidence="1">Peripheral membrane protein</topology>
    </subcellularLocation>
    <subcellularLocation>
        <location evidence="2">Preautophagosomal structure membrane</location>
        <topology evidence="2">Peripheral membrane protein</topology>
    </subcellularLocation>
</comment>
<dbReference type="GO" id="GO:0043495">
    <property type="term" value="F:protein-membrane adaptor activity"/>
    <property type="evidence" value="ECO:0007669"/>
    <property type="project" value="TreeGrafter"/>
</dbReference>
<dbReference type="GO" id="GO:0032266">
    <property type="term" value="F:phosphatidylinositol-3-phosphate binding"/>
    <property type="evidence" value="ECO:0007669"/>
    <property type="project" value="TreeGrafter"/>
</dbReference>
<keyword evidence="5" id="KW-0813">Transport</keyword>
<evidence type="ECO:0000313" key="15">
    <source>
        <dbReference type="Proteomes" id="UP000076632"/>
    </source>
</evidence>
<feature type="compositionally biased region" description="Basic and acidic residues" evidence="13">
    <location>
        <begin position="2231"/>
        <end position="2244"/>
    </location>
</feature>
<dbReference type="GO" id="GO:0000045">
    <property type="term" value="P:autophagosome assembly"/>
    <property type="evidence" value="ECO:0007669"/>
    <property type="project" value="TreeGrafter"/>
</dbReference>